<dbReference type="CDD" id="cd14014">
    <property type="entry name" value="STKc_PknB_like"/>
    <property type="match status" value="1"/>
</dbReference>
<dbReference type="InterPro" id="IPR018391">
    <property type="entry name" value="PQQ_b-propeller_rpt"/>
</dbReference>
<evidence type="ECO:0000256" key="2">
    <source>
        <dbReference type="ARBA" id="ARBA00022741"/>
    </source>
</evidence>
<dbReference type="InterPro" id="IPR002372">
    <property type="entry name" value="PQQ_rpt_dom"/>
</dbReference>
<evidence type="ECO:0000256" key="1">
    <source>
        <dbReference type="ARBA" id="ARBA00022679"/>
    </source>
</evidence>
<protein>
    <submittedName>
        <fullName evidence="8">PQQ-binding-like beta-propeller repeat protein</fullName>
    </submittedName>
</protein>
<dbReference type="PROSITE" id="PS50011">
    <property type="entry name" value="PROTEIN_KINASE_DOM"/>
    <property type="match status" value="1"/>
</dbReference>
<dbReference type="InterPro" id="IPR011047">
    <property type="entry name" value="Quinoprotein_ADH-like_sf"/>
</dbReference>
<dbReference type="SMART" id="SM00220">
    <property type="entry name" value="S_TKc"/>
    <property type="match status" value="1"/>
</dbReference>
<dbReference type="Pfam" id="PF13360">
    <property type="entry name" value="PQQ_2"/>
    <property type="match status" value="2"/>
</dbReference>
<dbReference type="GO" id="GO:0004674">
    <property type="term" value="F:protein serine/threonine kinase activity"/>
    <property type="evidence" value="ECO:0007669"/>
    <property type="project" value="TreeGrafter"/>
</dbReference>
<dbReference type="InterPro" id="IPR017441">
    <property type="entry name" value="Protein_kinase_ATP_BS"/>
</dbReference>
<feature type="binding site" evidence="5">
    <location>
        <position position="42"/>
    </location>
    <ligand>
        <name>ATP</name>
        <dbReference type="ChEBI" id="CHEBI:30616"/>
    </ligand>
</feature>
<name>A0AAU3H1X3_9ACTN</name>
<dbReference type="GO" id="GO:0005524">
    <property type="term" value="F:ATP binding"/>
    <property type="evidence" value="ECO:0007669"/>
    <property type="project" value="UniProtKB-UniRule"/>
</dbReference>
<dbReference type="SMART" id="SM00564">
    <property type="entry name" value="PQQ"/>
    <property type="match status" value="4"/>
</dbReference>
<dbReference type="SUPFAM" id="SSF56112">
    <property type="entry name" value="Protein kinase-like (PK-like)"/>
    <property type="match status" value="1"/>
</dbReference>
<feature type="compositionally biased region" description="Low complexity" evidence="6">
    <location>
        <begin position="293"/>
        <end position="308"/>
    </location>
</feature>
<dbReference type="Gene3D" id="2.130.10.10">
    <property type="entry name" value="YVTN repeat-like/Quinoprotein amine dehydrogenase"/>
    <property type="match status" value="2"/>
</dbReference>
<evidence type="ECO:0000256" key="6">
    <source>
        <dbReference type="SAM" id="MobiDB-lite"/>
    </source>
</evidence>
<dbReference type="InterPro" id="IPR008271">
    <property type="entry name" value="Ser/Thr_kinase_AS"/>
</dbReference>
<dbReference type="AlphaFoldDB" id="A0AAU3H1X3"/>
<evidence type="ECO:0000313" key="8">
    <source>
        <dbReference type="EMBL" id="WTY99388.1"/>
    </source>
</evidence>
<keyword evidence="1" id="KW-0808">Transferase</keyword>
<dbReference type="Gene3D" id="1.10.510.10">
    <property type="entry name" value="Transferase(Phosphotransferase) domain 1"/>
    <property type="match status" value="1"/>
</dbReference>
<dbReference type="Pfam" id="PF00069">
    <property type="entry name" value="Pkinase"/>
    <property type="match status" value="1"/>
</dbReference>
<evidence type="ECO:0000259" key="7">
    <source>
        <dbReference type="PROSITE" id="PS50011"/>
    </source>
</evidence>
<sequence length="740" mass="76798">MSLRGGDPAEIGGYPLEARLGSGGMGTVFLARTSSGRPVAIKLIHQQFAGDDEFRTRFRQEVAAARRVSGAFTAAVVDAAPEAEQPWMATTYIEGHTLAQHIAAKGPLDGAELRRLAIGLAEALRDIHRVDVVHRDLKPSNVVLSPEGPRVIDFGISRAADQQTLTMTGRVIGTPPFMSPEQLQAPRGVGPRSDVFSLGTLLVYSATGHGPFDADSPYMTAYQVVHEEPSLGAVPEALRAVVESCLDKEPEKRPSADELLVLLRDLPADLGGTAPGAGGGRTRDVSTQNHLMTPAAPSPGTAPADPDTGSTDTTVGRRLRRRWRPVLAAAVAVAAIGGGVAAVTANGFGSGGGTKSVAVPVAALPDGFAPWHKAVLGGRKDISDELRCVARGDALFCGGGGVVATRIRISDGSRVWTANSPGVPVQGMHMVGATDDTAIGYRFAAEDAPQDPHSEVVAVDADSGRELWSAPSGAQSTAVTGRTQDALVVGSDVVTVDASNSRFEARDAHSGEVSWTRPFPADTQCAPVPLGTELMAMCASNAEVDDLEVRHPTLYTVDRASGALGRPIAVDGPAVPMGVAEGSLVLLQEHKEGTELTGYDGLARVDPASRKVTYSRLAKTYGGTPGMANGTLYMSGQTGLMTALDPATGRKKWSRQTSVEGASGPVAGSGALYFSSATGRVVALSPRDGTTLWTTDPQADGLTGEQGASPRVTLAGRAVIVAADGNILFAFDAQKPPRSN</sequence>
<dbReference type="InterPro" id="IPR011009">
    <property type="entry name" value="Kinase-like_dom_sf"/>
</dbReference>
<dbReference type="InterPro" id="IPR015943">
    <property type="entry name" value="WD40/YVTN_repeat-like_dom_sf"/>
</dbReference>
<dbReference type="PROSITE" id="PS00107">
    <property type="entry name" value="PROTEIN_KINASE_ATP"/>
    <property type="match status" value="1"/>
</dbReference>
<accession>A0AAU3H1X3</accession>
<evidence type="ECO:0000256" key="3">
    <source>
        <dbReference type="ARBA" id="ARBA00022777"/>
    </source>
</evidence>
<keyword evidence="2 5" id="KW-0547">Nucleotide-binding</keyword>
<gene>
    <name evidence="8" type="ORF">OG626_33050</name>
</gene>
<evidence type="ECO:0000256" key="4">
    <source>
        <dbReference type="ARBA" id="ARBA00022840"/>
    </source>
</evidence>
<organism evidence="8">
    <name type="scientific">Streptomyces sp. NBC_01401</name>
    <dbReference type="NCBI Taxonomy" id="2903854"/>
    <lineage>
        <taxon>Bacteria</taxon>
        <taxon>Bacillati</taxon>
        <taxon>Actinomycetota</taxon>
        <taxon>Actinomycetes</taxon>
        <taxon>Kitasatosporales</taxon>
        <taxon>Streptomycetaceae</taxon>
        <taxon>Streptomyces</taxon>
    </lineage>
</organism>
<dbReference type="Gene3D" id="3.30.200.20">
    <property type="entry name" value="Phosphorylase Kinase, domain 1"/>
    <property type="match status" value="1"/>
</dbReference>
<evidence type="ECO:0000256" key="5">
    <source>
        <dbReference type="PROSITE-ProRule" id="PRU10141"/>
    </source>
</evidence>
<dbReference type="PROSITE" id="PS00108">
    <property type="entry name" value="PROTEIN_KINASE_ST"/>
    <property type="match status" value="1"/>
</dbReference>
<dbReference type="InterPro" id="IPR000719">
    <property type="entry name" value="Prot_kinase_dom"/>
</dbReference>
<dbReference type="PANTHER" id="PTHR43289">
    <property type="entry name" value="MITOGEN-ACTIVATED PROTEIN KINASE KINASE KINASE 20-RELATED"/>
    <property type="match status" value="1"/>
</dbReference>
<dbReference type="PANTHER" id="PTHR43289:SF34">
    <property type="entry name" value="SERINE_THREONINE-PROTEIN KINASE YBDM-RELATED"/>
    <property type="match status" value="1"/>
</dbReference>
<proteinExistence type="predicted"/>
<feature type="region of interest" description="Disordered" evidence="6">
    <location>
        <begin position="272"/>
        <end position="318"/>
    </location>
</feature>
<dbReference type="SUPFAM" id="SSF50998">
    <property type="entry name" value="Quinoprotein alcohol dehydrogenase-like"/>
    <property type="match status" value="2"/>
</dbReference>
<keyword evidence="3" id="KW-0418">Kinase</keyword>
<keyword evidence="4 5" id="KW-0067">ATP-binding</keyword>
<feature type="domain" description="Protein kinase" evidence="7">
    <location>
        <begin position="14"/>
        <end position="266"/>
    </location>
</feature>
<reference evidence="8" key="1">
    <citation type="submission" date="2022-10" db="EMBL/GenBank/DDBJ databases">
        <title>The complete genomes of actinobacterial strains from the NBC collection.</title>
        <authorList>
            <person name="Joergensen T.S."/>
            <person name="Alvarez Arevalo M."/>
            <person name="Sterndorff E.B."/>
            <person name="Faurdal D."/>
            <person name="Vuksanovic O."/>
            <person name="Mourched A.-S."/>
            <person name="Charusanti P."/>
            <person name="Shaw S."/>
            <person name="Blin K."/>
            <person name="Weber T."/>
        </authorList>
    </citation>
    <scope>NUCLEOTIDE SEQUENCE</scope>
    <source>
        <strain evidence="8">NBC_01401</strain>
    </source>
</reference>
<dbReference type="EMBL" id="CP109535">
    <property type="protein sequence ID" value="WTY99388.1"/>
    <property type="molecule type" value="Genomic_DNA"/>
</dbReference>